<organism evidence="2 3">
    <name type="scientific">Linum tenue</name>
    <dbReference type="NCBI Taxonomy" id="586396"/>
    <lineage>
        <taxon>Eukaryota</taxon>
        <taxon>Viridiplantae</taxon>
        <taxon>Streptophyta</taxon>
        <taxon>Embryophyta</taxon>
        <taxon>Tracheophyta</taxon>
        <taxon>Spermatophyta</taxon>
        <taxon>Magnoliopsida</taxon>
        <taxon>eudicotyledons</taxon>
        <taxon>Gunneridae</taxon>
        <taxon>Pentapetalae</taxon>
        <taxon>rosids</taxon>
        <taxon>fabids</taxon>
        <taxon>Malpighiales</taxon>
        <taxon>Linaceae</taxon>
        <taxon>Linum</taxon>
    </lineage>
</organism>
<dbReference type="EMBL" id="CAMGYJ010000009">
    <property type="protein sequence ID" value="CAI0476843.1"/>
    <property type="molecule type" value="Genomic_DNA"/>
</dbReference>
<name>A0AAV0Q363_9ROSI</name>
<comment type="caution">
    <text evidence="2">The sequence shown here is derived from an EMBL/GenBank/DDBJ whole genome shotgun (WGS) entry which is preliminary data.</text>
</comment>
<dbReference type="Proteomes" id="UP001154282">
    <property type="component" value="Unassembled WGS sequence"/>
</dbReference>
<proteinExistence type="predicted"/>
<sequence length="88" mass="9981">MNMVAKRAISGASRCRRNRIRTSDEGEPSLPSLRKNMSTIQDRENEENILKPRSGISRAFTESDFVINKVCGLTVKGNRNYVFISKYA</sequence>
<evidence type="ECO:0000256" key="1">
    <source>
        <dbReference type="SAM" id="MobiDB-lite"/>
    </source>
</evidence>
<keyword evidence="3" id="KW-1185">Reference proteome</keyword>
<accession>A0AAV0Q363</accession>
<evidence type="ECO:0000313" key="3">
    <source>
        <dbReference type="Proteomes" id="UP001154282"/>
    </source>
</evidence>
<protein>
    <submittedName>
        <fullName evidence="2">Uncharacterized protein</fullName>
    </submittedName>
</protein>
<reference evidence="2" key="1">
    <citation type="submission" date="2022-08" db="EMBL/GenBank/DDBJ databases">
        <authorList>
            <person name="Gutierrez-Valencia J."/>
        </authorList>
    </citation>
    <scope>NUCLEOTIDE SEQUENCE</scope>
</reference>
<feature type="region of interest" description="Disordered" evidence="1">
    <location>
        <begin position="1"/>
        <end position="33"/>
    </location>
</feature>
<gene>
    <name evidence="2" type="ORF">LITE_LOCUS40945</name>
</gene>
<dbReference type="AlphaFoldDB" id="A0AAV0Q363"/>
<evidence type="ECO:0000313" key="2">
    <source>
        <dbReference type="EMBL" id="CAI0476843.1"/>
    </source>
</evidence>